<dbReference type="PANTHER" id="PTHR43877">
    <property type="entry name" value="AMINOALKYLPHOSPHONATE N-ACETYLTRANSFERASE-RELATED-RELATED"/>
    <property type="match status" value="1"/>
</dbReference>
<name>A0ABZ1TZL7_9ACTN</name>
<dbReference type="Gene3D" id="3.40.630.30">
    <property type="match status" value="1"/>
</dbReference>
<dbReference type="InterPro" id="IPR000182">
    <property type="entry name" value="GNAT_dom"/>
</dbReference>
<sequence>MTDLAGLPPLPAHYRSGPAAVADAPAVARLVAACERDLLGRTESTPGEIAADLAHPGLDPARDTLLVRDGRGEVAGWAWVRGGRRSRVDVHPGHRGAGLGGWLLDWTEERARRAGGERLAQAVEDGDRAAVGLLRSRGYLPFVSQWQLGIALPAAPVAAVPPPGVSVRPFRPGDERAAHRVTEDAFDEWQVRRSPYEEWAPRTVGHDSFAPALSRVAFAGGEMVGAALALDVPDCGEGLVERLAVRRDHRHRGIARLLLGEVFGALHRHGRERCTLWTHSETGALPLYERLGMTVRRTSSMYGKALEA</sequence>
<feature type="domain" description="N-acetyltransferase" evidence="3">
    <location>
        <begin position="165"/>
        <end position="308"/>
    </location>
</feature>
<reference evidence="4" key="1">
    <citation type="submission" date="2022-10" db="EMBL/GenBank/DDBJ databases">
        <title>The complete genomes of actinobacterial strains from the NBC collection.</title>
        <authorList>
            <person name="Joergensen T.S."/>
            <person name="Alvarez Arevalo M."/>
            <person name="Sterndorff E.B."/>
            <person name="Faurdal D."/>
            <person name="Vuksanovic O."/>
            <person name="Mourched A.-S."/>
            <person name="Charusanti P."/>
            <person name="Shaw S."/>
            <person name="Blin K."/>
            <person name="Weber T."/>
        </authorList>
    </citation>
    <scope>NUCLEOTIDE SEQUENCE</scope>
    <source>
        <strain evidence="4">NBC_00222</strain>
    </source>
</reference>
<evidence type="ECO:0000313" key="4">
    <source>
        <dbReference type="EMBL" id="WUQ83805.1"/>
    </source>
</evidence>
<dbReference type="Proteomes" id="UP001432222">
    <property type="component" value="Chromosome"/>
</dbReference>
<keyword evidence="2 4" id="KW-0012">Acyltransferase</keyword>
<proteinExistence type="predicted"/>
<dbReference type="Pfam" id="PF00583">
    <property type="entry name" value="Acetyltransf_1"/>
    <property type="match status" value="2"/>
</dbReference>
<dbReference type="EC" id="2.3.1.-" evidence="4"/>
<dbReference type="GO" id="GO:0016746">
    <property type="term" value="F:acyltransferase activity"/>
    <property type="evidence" value="ECO:0007669"/>
    <property type="project" value="UniProtKB-KW"/>
</dbReference>
<gene>
    <name evidence="4" type="ORF">OHA16_12995</name>
</gene>
<dbReference type="InterPro" id="IPR016181">
    <property type="entry name" value="Acyl_CoA_acyltransferase"/>
</dbReference>
<dbReference type="EMBL" id="CP108110">
    <property type="protein sequence ID" value="WUQ83805.1"/>
    <property type="molecule type" value="Genomic_DNA"/>
</dbReference>
<evidence type="ECO:0000256" key="2">
    <source>
        <dbReference type="ARBA" id="ARBA00023315"/>
    </source>
</evidence>
<dbReference type="RefSeq" id="WP_328954740.1">
    <property type="nucleotide sequence ID" value="NZ_CP108110.1"/>
</dbReference>
<evidence type="ECO:0000259" key="3">
    <source>
        <dbReference type="PROSITE" id="PS51186"/>
    </source>
</evidence>
<evidence type="ECO:0000313" key="5">
    <source>
        <dbReference type="Proteomes" id="UP001432222"/>
    </source>
</evidence>
<accession>A0ABZ1TZL7</accession>
<protein>
    <submittedName>
        <fullName evidence="4">GNAT family N-acetyltransferase</fullName>
        <ecNumber evidence="4">2.3.1.-</ecNumber>
    </submittedName>
</protein>
<dbReference type="SUPFAM" id="SSF55729">
    <property type="entry name" value="Acyl-CoA N-acyltransferases (Nat)"/>
    <property type="match status" value="2"/>
</dbReference>
<feature type="domain" description="N-acetyltransferase" evidence="3">
    <location>
        <begin position="12"/>
        <end position="159"/>
    </location>
</feature>
<keyword evidence="5" id="KW-1185">Reference proteome</keyword>
<keyword evidence="1 4" id="KW-0808">Transferase</keyword>
<evidence type="ECO:0000256" key="1">
    <source>
        <dbReference type="ARBA" id="ARBA00022679"/>
    </source>
</evidence>
<dbReference type="PROSITE" id="PS51186">
    <property type="entry name" value="GNAT"/>
    <property type="match status" value="2"/>
</dbReference>
<organism evidence="4 5">
    <name type="scientific">Kitasatospora purpeofusca</name>
    <dbReference type="NCBI Taxonomy" id="67352"/>
    <lineage>
        <taxon>Bacteria</taxon>
        <taxon>Bacillati</taxon>
        <taxon>Actinomycetota</taxon>
        <taxon>Actinomycetes</taxon>
        <taxon>Kitasatosporales</taxon>
        <taxon>Streptomycetaceae</taxon>
        <taxon>Kitasatospora</taxon>
    </lineage>
</organism>
<dbReference type="CDD" id="cd04301">
    <property type="entry name" value="NAT_SF"/>
    <property type="match status" value="2"/>
</dbReference>
<dbReference type="InterPro" id="IPR050832">
    <property type="entry name" value="Bact_Acetyltransf"/>
</dbReference>